<dbReference type="EMBL" id="CAJZBQ010000036">
    <property type="protein sequence ID" value="CAG9324204.1"/>
    <property type="molecule type" value="Genomic_DNA"/>
</dbReference>
<keyword evidence="2" id="KW-1185">Reference proteome</keyword>
<gene>
    <name evidence="1" type="ORF">BSTOLATCC_MIC36001</name>
</gene>
<evidence type="ECO:0000313" key="2">
    <source>
        <dbReference type="Proteomes" id="UP001162131"/>
    </source>
</evidence>
<proteinExistence type="predicted"/>
<accession>A0AAU9J7N8</accession>
<protein>
    <submittedName>
        <fullName evidence="1">Uncharacterized protein</fullName>
    </submittedName>
</protein>
<dbReference type="Proteomes" id="UP001162131">
    <property type="component" value="Unassembled WGS sequence"/>
</dbReference>
<comment type="caution">
    <text evidence="1">The sequence shown here is derived from an EMBL/GenBank/DDBJ whole genome shotgun (WGS) entry which is preliminary data.</text>
</comment>
<sequence>MNPQIFSNSMHIAKFFINPNFCQSWKLYSVNHYYPQINPPIYQSPPSYINLSLSPNAQIILLLDQSAYKLPVTVIITKYSAKLC</sequence>
<reference evidence="1" key="1">
    <citation type="submission" date="2021-09" db="EMBL/GenBank/DDBJ databases">
        <authorList>
            <consortium name="AG Swart"/>
            <person name="Singh M."/>
            <person name="Singh A."/>
            <person name="Seah K."/>
            <person name="Emmerich C."/>
        </authorList>
    </citation>
    <scope>NUCLEOTIDE SEQUENCE</scope>
    <source>
        <strain evidence="1">ATCC30299</strain>
    </source>
</reference>
<dbReference type="AlphaFoldDB" id="A0AAU9J7N8"/>
<name>A0AAU9J7N8_9CILI</name>
<organism evidence="1 2">
    <name type="scientific">Blepharisma stoltei</name>
    <dbReference type="NCBI Taxonomy" id="1481888"/>
    <lineage>
        <taxon>Eukaryota</taxon>
        <taxon>Sar</taxon>
        <taxon>Alveolata</taxon>
        <taxon>Ciliophora</taxon>
        <taxon>Postciliodesmatophora</taxon>
        <taxon>Heterotrichea</taxon>
        <taxon>Heterotrichida</taxon>
        <taxon>Blepharismidae</taxon>
        <taxon>Blepharisma</taxon>
    </lineage>
</organism>
<evidence type="ECO:0000313" key="1">
    <source>
        <dbReference type="EMBL" id="CAG9324204.1"/>
    </source>
</evidence>